<keyword evidence="1" id="KW-0175">Coiled coil</keyword>
<keyword evidence="4" id="KW-1185">Reference proteome</keyword>
<proteinExistence type="predicted"/>
<dbReference type="AlphaFoldDB" id="A0A8S0RX15"/>
<dbReference type="EMBL" id="CACTIH010003774">
    <property type="protein sequence ID" value="CAA2984641.1"/>
    <property type="molecule type" value="Genomic_DNA"/>
</dbReference>
<dbReference type="PANTHER" id="PTHR34121">
    <property type="entry name" value="MYOSIN-11"/>
    <property type="match status" value="1"/>
</dbReference>
<sequence length="703" mass="79851">MSWLRSAVNKAVEKGGSSNLTRTVRIYADTVVQQAGQAVAGGAKLLQDRIAARNFQNFKLAVKRLEEVSVSCRGAERVQLLRRWLVALKEIERLQEAANTEHLDMPNESNGPPAKPTAVLYYDPDVGGEPMYFNDVFLHSQALEGITLSMILEEPNEEEISLLLEIFGMCLEGGKEVHTVIINMVQDLAKSFAIYNDEVLGKREELLQYAQDAIAGLKVNVERLRIDSEVSNIHQKLDEMKNQLPLSDGGSEESVMSAETLKEALAHIGFCSRLEEILLQKKFLKTGDSPKVHSQKVDKLKVLSESLASSVSKAEKRISDHRLQKEEALSFRIAKASEVSQLEKDLVAEIESLQKRKDEIEAEMKKVNATLTSAHARLHNAREERDKFDEASDQILQHFKLKEDELSRSINSYSAEADVCNSFVNFLEHTWGFLSSHTEQKEKLVNEELEKHEEYFINFALSLLSSYKEELRPSISATRELVENLKRLGTTAFMNEEKLELNSRRGLEEQYQAMEAKILTTFSVVESIKKQFRAQDDKFSRRSDKRVNELLEALKGIKEEFESIERPILEIETPTSREETPPKAKTPRIPFLSPKQPPNDKLDFNQDFTWENEAHSGGTLMGLSPISRLSLTHNQTSEIPELTQVENLDSFTIKRKKSAADMEAELSRLKLLLELEDHSRGNSMDEIGDWEYDVTEKESKNLK</sequence>
<feature type="coiled-coil region" evidence="1">
    <location>
        <begin position="336"/>
        <end position="384"/>
    </location>
</feature>
<evidence type="ECO:0000313" key="4">
    <source>
        <dbReference type="Proteomes" id="UP000594638"/>
    </source>
</evidence>
<dbReference type="PANTHER" id="PTHR34121:SF8">
    <property type="match status" value="1"/>
</dbReference>
<name>A0A8S0RX15_OLEEU</name>
<evidence type="ECO:0000313" key="3">
    <source>
        <dbReference type="EMBL" id="CAA2984641.1"/>
    </source>
</evidence>
<feature type="compositionally biased region" description="Basic and acidic residues" evidence="2">
    <location>
        <begin position="694"/>
        <end position="703"/>
    </location>
</feature>
<dbReference type="Proteomes" id="UP000594638">
    <property type="component" value="Unassembled WGS sequence"/>
</dbReference>
<feature type="region of interest" description="Disordered" evidence="2">
    <location>
        <begin position="680"/>
        <end position="703"/>
    </location>
</feature>
<comment type="caution">
    <text evidence="3">The sequence shown here is derived from an EMBL/GenBank/DDBJ whole genome shotgun (WGS) entry which is preliminary data.</text>
</comment>
<evidence type="ECO:0000256" key="2">
    <source>
        <dbReference type="SAM" id="MobiDB-lite"/>
    </source>
</evidence>
<protein>
    <submittedName>
        <fullName evidence="3">Uncharacterized protein</fullName>
    </submittedName>
</protein>
<organism evidence="3 4">
    <name type="scientific">Olea europaea subsp. europaea</name>
    <dbReference type="NCBI Taxonomy" id="158383"/>
    <lineage>
        <taxon>Eukaryota</taxon>
        <taxon>Viridiplantae</taxon>
        <taxon>Streptophyta</taxon>
        <taxon>Embryophyta</taxon>
        <taxon>Tracheophyta</taxon>
        <taxon>Spermatophyta</taxon>
        <taxon>Magnoliopsida</taxon>
        <taxon>eudicotyledons</taxon>
        <taxon>Gunneridae</taxon>
        <taxon>Pentapetalae</taxon>
        <taxon>asterids</taxon>
        <taxon>lamiids</taxon>
        <taxon>Lamiales</taxon>
        <taxon>Oleaceae</taxon>
        <taxon>Oleeae</taxon>
        <taxon>Olea</taxon>
    </lineage>
</organism>
<dbReference type="Gramene" id="OE9A119349T1">
    <property type="protein sequence ID" value="OE9A119349C1"/>
    <property type="gene ID" value="OE9A119349"/>
</dbReference>
<dbReference type="OrthoDB" id="2019255at2759"/>
<gene>
    <name evidence="3" type="ORF">OLEA9_A119349</name>
</gene>
<accession>A0A8S0RX15</accession>
<feature type="region of interest" description="Disordered" evidence="2">
    <location>
        <begin position="574"/>
        <end position="605"/>
    </location>
</feature>
<evidence type="ECO:0000256" key="1">
    <source>
        <dbReference type="SAM" id="Coils"/>
    </source>
</evidence>
<reference evidence="3 4" key="1">
    <citation type="submission" date="2019-12" db="EMBL/GenBank/DDBJ databases">
        <authorList>
            <person name="Alioto T."/>
            <person name="Alioto T."/>
            <person name="Gomez Garrido J."/>
        </authorList>
    </citation>
    <scope>NUCLEOTIDE SEQUENCE [LARGE SCALE GENOMIC DNA]</scope>
</reference>